<dbReference type="InterPro" id="IPR028939">
    <property type="entry name" value="P5C_Rdtase_cat_N"/>
</dbReference>
<evidence type="ECO:0008006" key="5">
    <source>
        <dbReference type="Google" id="ProtNLM"/>
    </source>
</evidence>
<name>A0ABR0BCK5_PURLI</name>
<dbReference type="InterPro" id="IPR036291">
    <property type="entry name" value="NAD(P)-bd_dom_sf"/>
</dbReference>
<keyword evidence="4" id="KW-1185">Reference proteome</keyword>
<dbReference type="InterPro" id="IPR013328">
    <property type="entry name" value="6PGD_dom2"/>
</dbReference>
<dbReference type="PANTHER" id="PTHR38015:SF1">
    <property type="entry name" value="OPINE DEHYDROGENASE DOMAIN-CONTAINING PROTEIN"/>
    <property type="match status" value="1"/>
</dbReference>
<protein>
    <recommendedName>
        <fullName evidence="5">NAD/NADP octopine/nopaline dehydrogenase</fullName>
    </recommendedName>
</protein>
<dbReference type="Gene3D" id="3.40.50.720">
    <property type="entry name" value="NAD(P)-binding Rossmann-like Domain"/>
    <property type="match status" value="1"/>
</dbReference>
<dbReference type="Pfam" id="PF02317">
    <property type="entry name" value="Octopine_DH"/>
    <property type="match status" value="1"/>
</dbReference>
<dbReference type="Gene3D" id="1.10.1040.10">
    <property type="entry name" value="N-(1-d-carboxylethyl)-l-norvaline Dehydrogenase, domain 2"/>
    <property type="match status" value="1"/>
</dbReference>
<organism evidence="3 4">
    <name type="scientific">Purpureocillium lilacinum</name>
    <name type="common">Paecilomyces lilacinus</name>
    <dbReference type="NCBI Taxonomy" id="33203"/>
    <lineage>
        <taxon>Eukaryota</taxon>
        <taxon>Fungi</taxon>
        <taxon>Dikarya</taxon>
        <taxon>Ascomycota</taxon>
        <taxon>Pezizomycotina</taxon>
        <taxon>Sordariomycetes</taxon>
        <taxon>Hypocreomycetidae</taxon>
        <taxon>Hypocreales</taxon>
        <taxon>Ophiocordycipitaceae</taxon>
        <taxon>Purpureocillium</taxon>
    </lineage>
</organism>
<accession>A0ABR0BCK5</accession>
<comment type="caution">
    <text evidence="3">The sequence shown here is derived from an EMBL/GenBank/DDBJ whole genome shotgun (WGS) entry which is preliminary data.</text>
</comment>
<proteinExistence type="predicted"/>
<reference evidence="3 4" key="1">
    <citation type="journal article" date="2024" name="Microbiol. Resour. Announc.">
        <title>Genome annotations for the ascomycete fungi Trichoderma harzianum, Trichoderma aggressivum, and Purpureocillium lilacinum.</title>
        <authorList>
            <person name="Beijen E.P.W."/>
            <person name="Ohm R.A."/>
        </authorList>
    </citation>
    <scope>NUCLEOTIDE SEQUENCE [LARGE SCALE GENOMIC DNA]</scope>
    <source>
        <strain evidence="3 4">CBS 150709</strain>
    </source>
</reference>
<dbReference type="SUPFAM" id="SSF48179">
    <property type="entry name" value="6-phosphogluconate dehydrogenase C-terminal domain-like"/>
    <property type="match status" value="1"/>
</dbReference>
<dbReference type="SUPFAM" id="SSF51735">
    <property type="entry name" value="NAD(P)-binding Rossmann-fold domains"/>
    <property type="match status" value="1"/>
</dbReference>
<dbReference type="InterPro" id="IPR003421">
    <property type="entry name" value="Opine_DH"/>
</dbReference>
<sequence length="384" mass="41887">MATIGIIGVGHVGCALAFDLASRGHEVILRSMPGHPGNIPKIRANNNHLGCSGVITGRLAMRVEEGLNRTTCLTEAIIFVAVPSQGHDDILAELASHDLKSRVVIFITGNAVTVRAHQVLNARAILDTATSPYSSRVNAEGILSIRGMKKRLQVGSLPSNICEKDRNAVSRLFPMPLEWSPSLLDVFLSGVNGVVHVPTALLNLGWIETTNGDFYFYRQGMSSGVCSIIEAADRERLAVAAAYHCGVRSALETYNINYGARERTLREFAQNTGPHNKTKGVQRRFLSQDVPYWLVPCSELGARAGVPTPFIDLLILLASTFGCTDYRMTGRTLQSLGLGNAATHEIITAFGGNYEVGLGRNSVLRMARKRQLPRLFWFYRGLLS</sequence>
<evidence type="ECO:0000313" key="4">
    <source>
        <dbReference type="Proteomes" id="UP001287286"/>
    </source>
</evidence>
<feature type="domain" description="Pyrroline-5-carboxylate reductase catalytic N-terminal" evidence="2">
    <location>
        <begin position="3"/>
        <end position="107"/>
    </location>
</feature>
<dbReference type="EMBL" id="JAWRVI010000395">
    <property type="protein sequence ID" value="KAK4066071.1"/>
    <property type="molecule type" value="Genomic_DNA"/>
</dbReference>
<dbReference type="Proteomes" id="UP001287286">
    <property type="component" value="Unassembled WGS sequence"/>
</dbReference>
<feature type="domain" description="Opine dehydrogenase" evidence="1">
    <location>
        <begin position="179"/>
        <end position="320"/>
    </location>
</feature>
<dbReference type="InterPro" id="IPR051729">
    <property type="entry name" value="Opine/Lysopine_DH"/>
</dbReference>
<dbReference type="InterPro" id="IPR008927">
    <property type="entry name" value="6-PGluconate_DH-like_C_sf"/>
</dbReference>
<dbReference type="Pfam" id="PF03807">
    <property type="entry name" value="F420_oxidored"/>
    <property type="match status" value="1"/>
</dbReference>
<evidence type="ECO:0000313" key="3">
    <source>
        <dbReference type="EMBL" id="KAK4066071.1"/>
    </source>
</evidence>
<evidence type="ECO:0000259" key="2">
    <source>
        <dbReference type="Pfam" id="PF03807"/>
    </source>
</evidence>
<evidence type="ECO:0000259" key="1">
    <source>
        <dbReference type="Pfam" id="PF02317"/>
    </source>
</evidence>
<dbReference type="PANTHER" id="PTHR38015">
    <property type="entry name" value="BLR6086 PROTEIN"/>
    <property type="match status" value="1"/>
</dbReference>
<gene>
    <name evidence="3" type="ORF">Purlil1_13981</name>
</gene>